<name>A0ABQ2GSY9_9PSED</name>
<dbReference type="RefSeq" id="WP_188866172.1">
    <property type="nucleotide sequence ID" value="NZ_BMNW01000004.1"/>
</dbReference>
<sequence>MRFWLFFIALILIGMWCGLSEILLGYIDLSLASLKLPKNTAEYGDSLGILNGLFSAVAIFLALIAVLLQGKELKASTRAQNEQAEALLKQIIYQKELNDRNLEISTTMLQQLRQQQIKNQIHILQAKQQYHSSEIDRMDKVLEKISGNREKADLFESCVAKKKEHIHELNNIKKEMSNL</sequence>
<keyword evidence="1" id="KW-0812">Transmembrane</keyword>
<keyword evidence="3" id="KW-1185">Reference proteome</keyword>
<feature type="transmembrane region" description="Helical" evidence="1">
    <location>
        <begin position="5"/>
        <end position="27"/>
    </location>
</feature>
<dbReference type="EMBL" id="BMNW01000004">
    <property type="protein sequence ID" value="GGM10646.1"/>
    <property type="molecule type" value="Genomic_DNA"/>
</dbReference>
<keyword evidence="1" id="KW-0472">Membrane</keyword>
<protein>
    <submittedName>
        <fullName evidence="2">Uncharacterized protein</fullName>
    </submittedName>
</protein>
<feature type="transmembrane region" description="Helical" evidence="1">
    <location>
        <begin position="47"/>
        <end position="68"/>
    </location>
</feature>
<evidence type="ECO:0000313" key="2">
    <source>
        <dbReference type="EMBL" id="GGM10646.1"/>
    </source>
</evidence>
<reference evidence="3" key="1">
    <citation type="journal article" date="2019" name="Int. J. Syst. Evol. Microbiol.">
        <title>The Global Catalogue of Microorganisms (GCM) 10K type strain sequencing project: providing services to taxonomists for standard genome sequencing and annotation.</title>
        <authorList>
            <consortium name="The Broad Institute Genomics Platform"/>
            <consortium name="The Broad Institute Genome Sequencing Center for Infectious Disease"/>
            <person name="Wu L."/>
            <person name="Ma J."/>
        </authorList>
    </citation>
    <scope>NUCLEOTIDE SEQUENCE [LARGE SCALE GENOMIC DNA]</scope>
    <source>
        <strain evidence="3">JCM 13501</strain>
    </source>
</reference>
<organism evidence="2 3">
    <name type="scientific">Pseudomonas asuensis</name>
    <dbReference type="NCBI Taxonomy" id="1825787"/>
    <lineage>
        <taxon>Bacteria</taxon>
        <taxon>Pseudomonadati</taxon>
        <taxon>Pseudomonadota</taxon>
        <taxon>Gammaproteobacteria</taxon>
        <taxon>Pseudomonadales</taxon>
        <taxon>Pseudomonadaceae</taxon>
        <taxon>Pseudomonas</taxon>
    </lineage>
</organism>
<keyword evidence="1" id="KW-1133">Transmembrane helix</keyword>
<evidence type="ECO:0000256" key="1">
    <source>
        <dbReference type="SAM" id="Phobius"/>
    </source>
</evidence>
<proteinExistence type="predicted"/>
<gene>
    <name evidence="2" type="ORF">GCM10009425_22060</name>
</gene>
<evidence type="ECO:0000313" key="3">
    <source>
        <dbReference type="Proteomes" id="UP000616499"/>
    </source>
</evidence>
<accession>A0ABQ2GSY9</accession>
<dbReference type="Proteomes" id="UP000616499">
    <property type="component" value="Unassembled WGS sequence"/>
</dbReference>
<comment type="caution">
    <text evidence="2">The sequence shown here is derived from an EMBL/GenBank/DDBJ whole genome shotgun (WGS) entry which is preliminary data.</text>
</comment>